<name>A0A6G8F352_9PROT</name>
<feature type="domain" description="Glycosyltransferase 2-like" evidence="1">
    <location>
        <begin position="5"/>
        <end position="124"/>
    </location>
</feature>
<dbReference type="PANTHER" id="PTHR22916">
    <property type="entry name" value="GLYCOSYLTRANSFERASE"/>
    <property type="match status" value="1"/>
</dbReference>
<dbReference type="CDD" id="cd00761">
    <property type="entry name" value="Glyco_tranf_GTA_type"/>
    <property type="match status" value="1"/>
</dbReference>
<organism evidence="2">
    <name type="scientific">uncultured Alphaproteobacteria bacterium</name>
    <dbReference type="NCBI Taxonomy" id="91750"/>
    <lineage>
        <taxon>Bacteria</taxon>
        <taxon>Pseudomonadati</taxon>
        <taxon>Pseudomonadota</taxon>
        <taxon>Alphaproteobacteria</taxon>
        <taxon>environmental samples</taxon>
    </lineage>
</organism>
<evidence type="ECO:0000259" key="1">
    <source>
        <dbReference type="Pfam" id="PF00535"/>
    </source>
</evidence>
<dbReference type="Pfam" id="PF00535">
    <property type="entry name" value="Glycos_transf_2"/>
    <property type="match status" value="1"/>
</dbReference>
<dbReference type="InterPro" id="IPR001173">
    <property type="entry name" value="Glyco_trans_2-like"/>
</dbReference>
<dbReference type="SUPFAM" id="SSF53448">
    <property type="entry name" value="Nucleotide-diphospho-sugar transferases"/>
    <property type="match status" value="1"/>
</dbReference>
<dbReference type="GO" id="GO:0016758">
    <property type="term" value="F:hexosyltransferase activity"/>
    <property type="evidence" value="ECO:0007669"/>
    <property type="project" value="UniProtKB-ARBA"/>
</dbReference>
<dbReference type="EMBL" id="MN990732">
    <property type="protein sequence ID" value="QIM10666.1"/>
    <property type="molecule type" value="Genomic_DNA"/>
</dbReference>
<dbReference type="AlphaFoldDB" id="A0A6G8F352"/>
<proteinExistence type="predicted"/>
<protein>
    <recommendedName>
        <fullName evidence="1">Glycosyltransferase 2-like domain-containing protein</fullName>
    </recommendedName>
</protein>
<dbReference type="InterPro" id="IPR029044">
    <property type="entry name" value="Nucleotide-diphossugar_trans"/>
</dbReference>
<evidence type="ECO:0000313" key="2">
    <source>
        <dbReference type="EMBL" id="QIM10666.1"/>
    </source>
</evidence>
<sequence length="349" mass="39986">MPKISVIVPVYNVESYLREALDSLVGQSLKDIEIICVNDGSTDNSLQILHEYAAKDDRLKIIDKPNAGVSAARNDGMAAATGEYITFADGDDWLKSTAYEEIYKQLGDNRPDMVIFGYYESVEGDVSEAAWNNILRKDWGNSGIPLDVQILRLGNTVWNHFYRLDFIRKHGLEFPVGVAIAEDGLFNIQCFLKKPVIQTLSGAYYFYRRFREGSTLTSGISLDKVLEQKRYCDKSSFYQQLDDNVRVMVDLKIAGSLVFRYKLLDQGSLSVNRPILQEYKKYLDKKYPKSVLSSYVEYRGLRKATQRSRSSDMRRDFLENIFSVKNSSDKRHKVITVLGIKLKISRRKK</sequence>
<gene>
    <name evidence="2" type="ORF">PlAlph_5580</name>
</gene>
<accession>A0A6G8F352</accession>
<reference evidence="2" key="1">
    <citation type="journal article" date="2020" name="J. ISSAAS">
        <title>Lactobacilli and other gastrointestinal microbiota of Peromyscus leucopus, reservoir host for agents of Lyme disease and other zoonoses in North America.</title>
        <authorList>
            <person name="Milovic A."/>
            <person name="Bassam K."/>
            <person name="Shao H."/>
            <person name="Chatzistamou I."/>
            <person name="Tufts D.M."/>
            <person name="Diuk-Wasser M."/>
            <person name="Barbour A.G."/>
        </authorList>
    </citation>
    <scope>NUCLEOTIDE SEQUENCE</scope>
    <source>
        <strain evidence="2">LL90</strain>
    </source>
</reference>
<dbReference type="Gene3D" id="3.90.550.10">
    <property type="entry name" value="Spore Coat Polysaccharide Biosynthesis Protein SpsA, Chain A"/>
    <property type="match status" value="1"/>
</dbReference>
<dbReference type="PANTHER" id="PTHR22916:SF3">
    <property type="entry name" value="UDP-GLCNAC:BETAGAL BETA-1,3-N-ACETYLGLUCOSAMINYLTRANSFERASE-LIKE PROTEIN 1"/>
    <property type="match status" value="1"/>
</dbReference>